<reference evidence="2 3" key="1">
    <citation type="journal article" date="2018" name="New Phytol.">
        <title>Phylogenomics of Endogonaceae and evolution of mycorrhizas within Mucoromycota.</title>
        <authorList>
            <person name="Chang Y."/>
            <person name="Desiro A."/>
            <person name="Na H."/>
            <person name="Sandor L."/>
            <person name="Lipzen A."/>
            <person name="Clum A."/>
            <person name="Barry K."/>
            <person name="Grigoriev I.V."/>
            <person name="Martin F.M."/>
            <person name="Stajich J.E."/>
            <person name="Smith M.E."/>
            <person name="Bonito G."/>
            <person name="Spatafora J.W."/>
        </authorList>
    </citation>
    <scope>NUCLEOTIDE SEQUENCE [LARGE SCALE GENOMIC DNA]</scope>
    <source>
        <strain evidence="2 3">AD002</strain>
    </source>
</reference>
<gene>
    <name evidence="2" type="ORF">BC938DRAFT_472326</name>
</gene>
<dbReference type="EMBL" id="RBNJ01013293">
    <property type="protein sequence ID" value="RUS25328.1"/>
    <property type="molecule type" value="Genomic_DNA"/>
</dbReference>
<evidence type="ECO:0000313" key="2">
    <source>
        <dbReference type="EMBL" id="RUS25328.1"/>
    </source>
</evidence>
<dbReference type="AlphaFoldDB" id="A0A433Q6B9"/>
<feature type="region of interest" description="Disordered" evidence="1">
    <location>
        <begin position="50"/>
        <end position="75"/>
    </location>
</feature>
<feature type="compositionally biased region" description="Basic and acidic residues" evidence="1">
    <location>
        <begin position="63"/>
        <end position="75"/>
    </location>
</feature>
<protein>
    <submittedName>
        <fullName evidence="2">Uncharacterized protein</fullName>
    </submittedName>
</protein>
<accession>A0A433Q6B9</accession>
<proteinExistence type="predicted"/>
<organism evidence="2 3">
    <name type="scientific">Jimgerdemannia flammicorona</name>
    <dbReference type="NCBI Taxonomy" id="994334"/>
    <lineage>
        <taxon>Eukaryota</taxon>
        <taxon>Fungi</taxon>
        <taxon>Fungi incertae sedis</taxon>
        <taxon>Mucoromycota</taxon>
        <taxon>Mucoromycotina</taxon>
        <taxon>Endogonomycetes</taxon>
        <taxon>Endogonales</taxon>
        <taxon>Endogonaceae</taxon>
        <taxon>Jimgerdemannia</taxon>
    </lineage>
</organism>
<keyword evidence="3" id="KW-1185">Reference proteome</keyword>
<sequence length="123" mass="13384">MRGYCEIAKQDLSPEFCFGYRGASDFRRFELWISNSNAFNDYLGSSGKADGAGGTGISSAAPHPERPDGPDEDSRLRRRLQVQPGLRGPCRAGIPAARTKAAQFLGRGHGVSRGGRNRWSWVG</sequence>
<name>A0A433Q6B9_9FUNG</name>
<evidence type="ECO:0000313" key="3">
    <source>
        <dbReference type="Proteomes" id="UP000274822"/>
    </source>
</evidence>
<comment type="caution">
    <text evidence="2">The sequence shown here is derived from an EMBL/GenBank/DDBJ whole genome shotgun (WGS) entry which is preliminary data.</text>
</comment>
<evidence type="ECO:0000256" key="1">
    <source>
        <dbReference type="SAM" id="MobiDB-lite"/>
    </source>
</evidence>
<dbReference type="Proteomes" id="UP000274822">
    <property type="component" value="Unassembled WGS sequence"/>
</dbReference>